<evidence type="ECO:0000313" key="2">
    <source>
        <dbReference type="EMBL" id="PZD80504.1"/>
    </source>
</evidence>
<sequence>MDIRTYAIKHGGFPRIAEILGFNAEFLRQVAKGRRRVSAENAVRIELLTQGTVTRAELRPDIFHPRSPIQGDTSSQTPAAGRESA</sequence>
<dbReference type="OrthoDB" id="6446140at2"/>
<dbReference type="Proteomes" id="UP000248886">
    <property type="component" value="Unassembled WGS sequence"/>
</dbReference>
<dbReference type="Pfam" id="PF15943">
    <property type="entry name" value="YdaS_toxin"/>
    <property type="match status" value="1"/>
</dbReference>
<dbReference type="Gene3D" id="1.10.260.40">
    <property type="entry name" value="lambda repressor-like DNA-binding domains"/>
    <property type="match status" value="1"/>
</dbReference>
<reference evidence="2 3" key="1">
    <citation type="submission" date="2018-06" db="EMBL/GenBank/DDBJ databases">
        <title>Draft sequence of Acidithiobacillus ferrooxidans CCM 4253.</title>
        <authorList>
            <person name="Moya-Beltran A."/>
            <person name="Castro M."/>
            <person name="Covarrubias P.C."/>
            <person name="Issotta F."/>
            <person name="Janiczek O."/>
            <person name="Mandl M."/>
            <person name="Kucera J."/>
            <person name="Quatrini R."/>
        </authorList>
    </citation>
    <scope>NUCLEOTIDE SEQUENCE [LARGE SCALE GENOMIC DNA]</scope>
    <source>
        <strain evidence="2 3">CCM 4253</strain>
    </source>
</reference>
<dbReference type="AlphaFoldDB" id="A0A2W1KFI1"/>
<proteinExistence type="predicted"/>
<dbReference type="GO" id="GO:0003677">
    <property type="term" value="F:DNA binding"/>
    <property type="evidence" value="ECO:0007669"/>
    <property type="project" value="InterPro"/>
</dbReference>
<organism evidence="2 3">
    <name type="scientific">Acidithiobacillus ferrooxidans</name>
    <name type="common">Thiobacillus ferrooxidans</name>
    <dbReference type="NCBI Taxonomy" id="920"/>
    <lineage>
        <taxon>Bacteria</taxon>
        <taxon>Pseudomonadati</taxon>
        <taxon>Pseudomonadota</taxon>
        <taxon>Acidithiobacillia</taxon>
        <taxon>Acidithiobacillales</taxon>
        <taxon>Acidithiobacillaceae</taxon>
        <taxon>Acidithiobacillus</taxon>
    </lineage>
</organism>
<protein>
    <submittedName>
        <fullName evidence="2">Cro/Cl family transcriptional regulator</fullName>
    </submittedName>
</protein>
<evidence type="ECO:0000313" key="3">
    <source>
        <dbReference type="Proteomes" id="UP000248886"/>
    </source>
</evidence>
<dbReference type="EMBL" id="QKQP01000006">
    <property type="protein sequence ID" value="PZD80504.1"/>
    <property type="molecule type" value="Genomic_DNA"/>
</dbReference>
<name>A0A2W1KFI1_ACIFR</name>
<evidence type="ECO:0000256" key="1">
    <source>
        <dbReference type="SAM" id="MobiDB-lite"/>
    </source>
</evidence>
<comment type="caution">
    <text evidence="2">The sequence shown here is derived from an EMBL/GenBank/DDBJ whole genome shotgun (WGS) entry which is preliminary data.</text>
</comment>
<gene>
    <name evidence="2" type="ORF">DN052_13390</name>
</gene>
<feature type="region of interest" description="Disordered" evidence="1">
    <location>
        <begin position="58"/>
        <end position="85"/>
    </location>
</feature>
<dbReference type="InterPro" id="IPR010982">
    <property type="entry name" value="Lambda_DNA-bd_dom_sf"/>
</dbReference>
<dbReference type="InterPro" id="IPR031856">
    <property type="entry name" value="YdaS_toxin-like"/>
</dbReference>
<accession>A0A2W1KFI1</accession>
<dbReference type="RefSeq" id="WP_074874143.1">
    <property type="nucleotide sequence ID" value="NZ_AP025160.1"/>
</dbReference>